<reference evidence="3" key="1">
    <citation type="journal article" date="2023" name="Commun. Biol.">
        <title>Genome analysis of Parmales, the sister group of diatoms, reveals the evolutionary specialization of diatoms from phago-mixotrophs to photoautotrophs.</title>
        <authorList>
            <person name="Ban H."/>
            <person name="Sato S."/>
            <person name="Yoshikawa S."/>
            <person name="Yamada K."/>
            <person name="Nakamura Y."/>
            <person name="Ichinomiya M."/>
            <person name="Sato N."/>
            <person name="Blanc-Mathieu R."/>
            <person name="Endo H."/>
            <person name="Kuwata A."/>
            <person name="Ogata H."/>
        </authorList>
    </citation>
    <scope>NUCLEOTIDE SEQUENCE [LARGE SCALE GENOMIC DNA]</scope>
</reference>
<proteinExistence type="predicted"/>
<dbReference type="Gene3D" id="1.20.1270.60">
    <property type="entry name" value="Arfaptin homology (AH) domain/BAR domain"/>
    <property type="match status" value="1"/>
</dbReference>
<feature type="region of interest" description="Disordered" evidence="1">
    <location>
        <begin position="1"/>
        <end position="20"/>
    </location>
</feature>
<feature type="compositionally biased region" description="Pro residues" evidence="1">
    <location>
        <begin position="1"/>
        <end position="15"/>
    </location>
</feature>
<keyword evidence="3" id="KW-1185">Reference proteome</keyword>
<feature type="compositionally biased region" description="Polar residues" evidence="1">
    <location>
        <begin position="316"/>
        <end position="326"/>
    </location>
</feature>
<feature type="compositionally biased region" description="Low complexity" evidence="1">
    <location>
        <begin position="393"/>
        <end position="403"/>
    </location>
</feature>
<evidence type="ECO:0000313" key="3">
    <source>
        <dbReference type="Proteomes" id="UP001165065"/>
    </source>
</evidence>
<feature type="compositionally biased region" description="Pro residues" evidence="1">
    <location>
        <begin position="464"/>
        <end position="474"/>
    </location>
</feature>
<sequence>MNNPPPPPATVPGTPPALNLKIPKKSRASLKMKEGLRLSKATRSAQLTSALIKFDAWVANISELRESVIQHHTLLRQSNDRKAAMYKKLGEVYLNNGISVADGKTPANPISVALNSIKDSVVGLLTDGGVSQAELQPNTAPFLLDKFSTHCITYLSHYITHVSALRVAFDKIDVLRRENDHYQKKVDELQVKFLKKQQKAGTSMSEDDKLVRNRQKLAKASLMYTSASEILCKAVDLVVDNGWKEVQGIALKIMQFERMYSGPFGTRVAETIGPWEVKLAEAGKEHFVKYDPNFIRIDEIFEVVSRSFIEKEGGSMPTSMPGSTPMSAAAAGGGVEERDRGFSADSGRGSEEAVKGEENKKSKKRWSMFGGGKKKDTVATDGAGANKSESSIAGPTSGSAFAASGGGGAPPLTPFGAAAQSGLAPPTEQPSWANGVGDSVPVTTAARTIPITAPSTISVVAPTTPGPKVPPPQAAPSSENNRLSSDFASATTPWADFNSKGGEGGQDAFGTFDNFSSPPAPQQAAIPTVSTVKKPDPPAPVGISPVVSPASTEGGGQETGGFTNFASFGTFGGDGDQGRYGDQGGDTATSTPKAAADLGGFSAFPTPPQPMAGNTPAFAASTMPGDFSAFPTPPQSSIASSFSAFETSPSPAPAPLLPLASPPPAVKNKPEGWKPPPPPPKERVSTGNPFDDFVADNGVGKEAIFDDPFKDM</sequence>
<dbReference type="EMBL" id="BRYA01000845">
    <property type="protein sequence ID" value="GMI34120.1"/>
    <property type="molecule type" value="Genomic_DNA"/>
</dbReference>
<accession>A0A9W7G5Q2</accession>
<dbReference type="AlphaFoldDB" id="A0A9W7G5Q2"/>
<feature type="compositionally biased region" description="Polar residues" evidence="1">
    <location>
        <begin position="477"/>
        <end position="492"/>
    </location>
</feature>
<feature type="compositionally biased region" description="Low complexity" evidence="1">
    <location>
        <begin position="441"/>
        <end position="463"/>
    </location>
</feature>
<name>A0A9W7G5Q2_9STRA</name>
<dbReference type="OrthoDB" id="203088at2759"/>
<gene>
    <name evidence="2" type="ORF">TrCOL_g435</name>
</gene>
<feature type="compositionally biased region" description="Polar residues" evidence="1">
    <location>
        <begin position="635"/>
        <end position="647"/>
    </location>
</feature>
<protein>
    <submittedName>
        <fullName evidence="2">Uncharacterized protein</fullName>
    </submittedName>
</protein>
<dbReference type="InterPro" id="IPR027267">
    <property type="entry name" value="AH/BAR_dom_sf"/>
</dbReference>
<comment type="caution">
    <text evidence="2">The sequence shown here is derived from an EMBL/GenBank/DDBJ whole genome shotgun (WGS) entry which is preliminary data.</text>
</comment>
<organism evidence="2 3">
    <name type="scientific">Triparma columacea</name>
    <dbReference type="NCBI Taxonomy" id="722753"/>
    <lineage>
        <taxon>Eukaryota</taxon>
        <taxon>Sar</taxon>
        <taxon>Stramenopiles</taxon>
        <taxon>Ochrophyta</taxon>
        <taxon>Bolidophyceae</taxon>
        <taxon>Parmales</taxon>
        <taxon>Triparmaceae</taxon>
        <taxon>Triparma</taxon>
    </lineage>
</organism>
<feature type="compositionally biased region" description="Pro residues" evidence="1">
    <location>
        <begin position="650"/>
        <end position="665"/>
    </location>
</feature>
<dbReference type="Proteomes" id="UP001165065">
    <property type="component" value="Unassembled WGS sequence"/>
</dbReference>
<feature type="compositionally biased region" description="Basic and acidic residues" evidence="1">
    <location>
        <begin position="335"/>
        <end position="360"/>
    </location>
</feature>
<feature type="region of interest" description="Disordered" evidence="1">
    <location>
        <begin position="312"/>
        <end position="699"/>
    </location>
</feature>
<evidence type="ECO:0000313" key="2">
    <source>
        <dbReference type="EMBL" id="GMI34120.1"/>
    </source>
</evidence>
<evidence type="ECO:0000256" key="1">
    <source>
        <dbReference type="SAM" id="MobiDB-lite"/>
    </source>
</evidence>